<keyword evidence="5" id="KW-1185">Reference proteome</keyword>
<dbReference type="OrthoDB" id="752362at2759"/>
<dbReference type="SUPFAM" id="SSF54814">
    <property type="entry name" value="Prokaryotic type KH domain (KH-domain type II)"/>
    <property type="match status" value="1"/>
</dbReference>
<dbReference type="Proteomes" id="UP000002320">
    <property type="component" value="Unassembled WGS sequence"/>
</dbReference>
<dbReference type="AlphaFoldDB" id="B0WJP8"/>
<dbReference type="EnsemblMetazoa" id="CPIJ007610-RA">
    <property type="protein sequence ID" value="CPIJ007610-PA"/>
    <property type="gene ID" value="CPIJ007610"/>
</dbReference>
<evidence type="ECO:0000313" key="5">
    <source>
        <dbReference type="Proteomes" id="UP000002320"/>
    </source>
</evidence>
<dbReference type="STRING" id="7176.B0WJP8"/>
<evidence type="ECO:0000313" key="4">
    <source>
        <dbReference type="EnsemblMetazoa" id="CPIJ007610-PA"/>
    </source>
</evidence>
<feature type="domain" description="K Homology" evidence="2">
    <location>
        <begin position="13"/>
        <end position="85"/>
    </location>
</feature>
<dbReference type="eggNOG" id="KOG2193">
    <property type="taxonomic scope" value="Eukaryota"/>
</dbReference>
<evidence type="ECO:0000256" key="1">
    <source>
        <dbReference type="PROSITE-ProRule" id="PRU00117"/>
    </source>
</evidence>
<dbReference type="SMART" id="SM00322">
    <property type="entry name" value="KH"/>
    <property type="match status" value="1"/>
</dbReference>
<protein>
    <submittedName>
        <fullName evidence="3">Igf2 mRNA binding protein</fullName>
    </submittedName>
</protein>
<dbReference type="Pfam" id="PF00013">
    <property type="entry name" value="KH_1"/>
    <property type="match status" value="1"/>
</dbReference>
<dbReference type="GO" id="GO:0003723">
    <property type="term" value="F:RNA binding"/>
    <property type="evidence" value="ECO:0007669"/>
    <property type="project" value="UniProtKB-UniRule"/>
</dbReference>
<dbReference type="VEuPathDB" id="VectorBase:CPIJ007610"/>
<dbReference type="InterPro" id="IPR009019">
    <property type="entry name" value="KH_sf_prok-type"/>
</dbReference>
<dbReference type="InParanoid" id="B0WJP8"/>
<dbReference type="HOGENOM" id="CLU_2148282_0_0_1"/>
<organism>
    <name type="scientific">Culex quinquefasciatus</name>
    <name type="common">Southern house mosquito</name>
    <name type="synonym">Culex pungens</name>
    <dbReference type="NCBI Taxonomy" id="7176"/>
    <lineage>
        <taxon>Eukaryota</taxon>
        <taxon>Metazoa</taxon>
        <taxon>Ecdysozoa</taxon>
        <taxon>Arthropoda</taxon>
        <taxon>Hexapoda</taxon>
        <taxon>Insecta</taxon>
        <taxon>Pterygota</taxon>
        <taxon>Neoptera</taxon>
        <taxon>Endopterygota</taxon>
        <taxon>Diptera</taxon>
        <taxon>Nematocera</taxon>
        <taxon>Culicoidea</taxon>
        <taxon>Culicidae</taxon>
        <taxon>Culicinae</taxon>
        <taxon>Culicini</taxon>
        <taxon>Culex</taxon>
        <taxon>Culex</taxon>
    </lineage>
</organism>
<sequence>MREDGFVSGTDDVRFTVEILVPSAQVGRIIGKGGQNVRELQRVTVSIIKQPEHTAAMHVHTSHVEKIMDCIQIEQILHTCNERLAVAACAGSHNNAEPKQPHYYTHTHYYLA</sequence>
<gene>
    <name evidence="4" type="primary">6039300</name>
    <name evidence="3" type="ORF">CpipJ_CPIJ007610</name>
</gene>
<accession>B0WJP8</accession>
<dbReference type="KEGG" id="cqu:CpipJ_CPIJ007610"/>
<dbReference type="PROSITE" id="PS50084">
    <property type="entry name" value="KH_TYPE_1"/>
    <property type="match status" value="1"/>
</dbReference>
<reference evidence="3" key="1">
    <citation type="submission" date="2007-03" db="EMBL/GenBank/DDBJ databases">
        <title>Annotation of Culex pipiens quinquefasciatus.</title>
        <authorList>
            <consortium name="The Broad Institute Genome Sequencing Platform"/>
            <person name="Atkinson P.W."/>
            <person name="Hemingway J."/>
            <person name="Christensen B.M."/>
            <person name="Higgs S."/>
            <person name="Kodira C."/>
            <person name="Hannick L."/>
            <person name="Megy K."/>
            <person name="O'Leary S."/>
            <person name="Pearson M."/>
            <person name="Haas B.J."/>
            <person name="Mauceli E."/>
            <person name="Wortman J.R."/>
            <person name="Lee N.H."/>
            <person name="Guigo R."/>
            <person name="Stanke M."/>
            <person name="Alvarado L."/>
            <person name="Amedeo P."/>
            <person name="Antoine C.H."/>
            <person name="Arensburger P."/>
            <person name="Bidwell S.L."/>
            <person name="Crawford M."/>
            <person name="Camaro F."/>
            <person name="Devon K."/>
            <person name="Engels R."/>
            <person name="Hammond M."/>
            <person name="Howarth C."/>
            <person name="Koehrsen M."/>
            <person name="Lawson D."/>
            <person name="Montgomery P."/>
            <person name="Nene V."/>
            <person name="Nusbaum C."/>
            <person name="Puiu D."/>
            <person name="Romero-Severson J."/>
            <person name="Severson D.W."/>
            <person name="Shumway M."/>
            <person name="Sisk P."/>
            <person name="Stolte C."/>
            <person name="Zeng Q."/>
            <person name="Eisenstadt E."/>
            <person name="Fraser-Liggett C."/>
            <person name="Strausberg R."/>
            <person name="Galagan J."/>
            <person name="Birren B."/>
            <person name="Collins F.H."/>
        </authorList>
    </citation>
    <scope>NUCLEOTIDE SEQUENCE [LARGE SCALE GENOMIC DNA]</scope>
    <source>
        <strain evidence="3">JHB</strain>
    </source>
</reference>
<evidence type="ECO:0000259" key="2">
    <source>
        <dbReference type="SMART" id="SM00322"/>
    </source>
</evidence>
<dbReference type="EMBL" id="DS231962">
    <property type="protein sequence ID" value="EDS29375.1"/>
    <property type="molecule type" value="Genomic_DNA"/>
</dbReference>
<name>B0WJP8_CULQU</name>
<dbReference type="VEuPathDB" id="VectorBase:CQUJHB015996"/>
<keyword evidence="1" id="KW-0694">RNA-binding</keyword>
<dbReference type="Gene3D" id="3.30.310.210">
    <property type="match status" value="1"/>
</dbReference>
<proteinExistence type="predicted"/>
<dbReference type="InterPro" id="IPR004088">
    <property type="entry name" value="KH_dom_type_1"/>
</dbReference>
<dbReference type="InterPro" id="IPR004087">
    <property type="entry name" value="KH_dom"/>
</dbReference>
<evidence type="ECO:0000313" key="3">
    <source>
        <dbReference type="EMBL" id="EDS29375.1"/>
    </source>
</evidence>
<reference evidence="4" key="2">
    <citation type="submission" date="2021-02" db="UniProtKB">
        <authorList>
            <consortium name="EnsemblMetazoa"/>
        </authorList>
    </citation>
    <scope>IDENTIFICATION</scope>
    <source>
        <strain evidence="4">JHB</strain>
    </source>
</reference>